<dbReference type="GO" id="GO:0005737">
    <property type="term" value="C:cytoplasm"/>
    <property type="evidence" value="ECO:0007669"/>
    <property type="project" value="TreeGrafter"/>
</dbReference>
<proteinExistence type="predicted"/>
<dbReference type="SMART" id="SM00248">
    <property type="entry name" value="ANK"/>
    <property type="match status" value="5"/>
</dbReference>
<dbReference type="PROSITE" id="PS50088">
    <property type="entry name" value="ANK_REPEAT"/>
    <property type="match status" value="5"/>
</dbReference>
<keyword evidence="1" id="KW-0677">Repeat</keyword>
<dbReference type="PROSITE" id="PS50297">
    <property type="entry name" value="ANK_REP_REGION"/>
    <property type="match status" value="4"/>
</dbReference>
<evidence type="ECO:0000313" key="4">
    <source>
        <dbReference type="EMBL" id="PCG74568.1"/>
    </source>
</evidence>
<dbReference type="AlphaFoldDB" id="A0A2A4JSA2"/>
<dbReference type="PANTHER" id="PTHR23206">
    <property type="entry name" value="MASK PROTEIN"/>
    <property type="match status" value="1"/>
</dbReference>
<organism evidence="4">
    <name type="scientific">Heliothis virescens</name>
    <name type="common">Tobacco budworm moth</name>
    <dbReference type="NCBI Taxonomy" id="7102"/>
    <lineage>
        <taxon>Eukaryota</taxon>
        <taxon>Metazoa</taxon>
        <taxon>Ecdysozoa</taxon>
        <taxon>Arthropoda</taxon>
        <taxon>Hexapoda</taxon>
        <taxon>Insecta</taxon>
        <taxon>Pterygota</taxon>
        <taxon>Neoptera</taxon>
        <taxon>Endopterygota</taxon>
        <taxon>Lepidoptera</taxon>
        <taxon>Glossata</taxon>
        <taxon>Ditrysia</taxon>
        <taxon>Noctuoidea</taxon>
        <taxon>Noctuidae</taxon>
        <taxon>Heliothinae</taxon>
        <taxon>Heliothis</taxon>
    </lineage>
</organism>
<dbReference type="Pfam" id="PF00023">
    <property type="entry name" value="Ank"/>
    <property type="match status" value="1"/>
</dbReference>
<dbReference type="InterPro" id="IPR051631">
    <property type="entry name" value="Ankyrin-KH/SAM_domain"/>
</dbReference>
<dbReference type="EMBL" id="NWSH01000726">
    <property type="protein sequence ID" value="PCG74568.1"/>
    <property type="molecule type" value="Genomic_DNA"/>
</dbReference>
<dbReference type="InterPro" id="IPR036770">
    <property type="entry name" value="Ankyrin_rpt-contain_sf"/>
</dbReference>
<comment type="caution">
    <text evidence="4">The sequence shown here is derived from an EMBL/GenBank/DDBJ whole genome shotgun (WGS) entry which is preliminary data.</text>
</comment>
<dbReference type="InterPro" id="IPR002110">
    <property type="entry name" value="Ankyrin_rpt"/>
</dbReference>
<evidence type="ECO:0000256" key="2">
    <source>
        <dbReference type="ARBA" id="ARBA00023043"/>
    </source>
</evidence>
<feature type="repeat" description="ANK" evidence="3">
    <location>
        <begin position="101"/>
        <end position="133"/>
    </location>
</feature>
<dbReference type="GO" id="GO:0045087">
    <property type="term" value="P:innate immune response"/>
    <property type="evidence" value="ECO:0007669"/>
    <property type="project" value="TreeGrafter"/>
</dbReference>
<dbReference type="Gene3D" id="1.25.40.20">
    <property type="entry name" value="Ankyrin repeat-containing domain"/>
    <property type="match status" value="1"/>
</dbReference>
<evidence type="ECO:0000256" key="3">
    <source>
        <dbReference type="PROSITE-ProRule" id="PRU00023"/>
    </source>
</evidence>
<feature type="repeat" description="ANK" evidence="3">
    <location>
        <begin position="134"/>
        <end position="155"/>
    </location>
</feature>
<sequence length="223" mass="24078">MSIGSVYETAYRGDFNQVKVKVDEDNALINAADSNQRLLIHWAALGGNKHLVDYLIDLGSPIDPLDDTNSTPLILSSSAGRVEVVKLLLSKGANVNQKTSRGQSSLHYACSKGHFEVAKLLIEYDANVNEADVLDATPLHRAAAQGRNNIVELLLASPHIKVDVCDSTGSTPLHIACEEDREAVACMLVKAGANMELANKDKKTPLELSSSPKLRNILRAIVI</sequence>
<reference evidence="4" key="1">
    <citation type="submission" date="2017-09" db="EMBL/GenBank/DDBJ databases">
        <title>Contemporary evolution of a Lepidopteran species, Heliothis virescens, in response to modern agricultural practices.</title>
        <authorList>
            <person name="Fritz M.L."/>
            <person name="Deyonke A.M."/>
            <person name="Papanicolaou A."/>
            <person name="Micinski S."/>
            <person name="Westbrook J."/>
            <person name="Gould F."/>
        </authorList>
    </citation>
    <scope>NUCLEOTIDE SEQUENCE [LARGE SCALE GENOMIC DNA]</scope>
    <source>
        <strain evidence="4">HvINT-</strain>
        <tissue evidence="4">Whole body</tissue>
    </source>
</reference>
<accession>A0A2A4JSA2</accession>
<keyword evidence="2 3" id="KW-0040">ANK repeat</keyword>
<feature type="repeat" description="ANK" evidence="3">
    <location>
        <begin position="168"/>
        <end position="200"/>
    </location>
</feature>
<feature type="repeat" description="ANK" evidence="3">
    <location>
        <begin position="35"/>
        <end position="67"/>
    </location>
</feature>
<dbReference type="PANTHER" id="PTHR23206:SF7">
    <property type="entry name" value="PROTEIN KINASE DOMAIN-CONTAINING PROTEIN"/>
    <property type="match status" value="1"/>
</dbReference>
<evidence type="ECO:0000256" key="1">
    <source>
        <dbReference type="ARBA" id="ARBA00022737"/>
    </source>
</evidence>
<dbReference type="Pfam" id="PF13637">
    <property type="entry name" value="Ank_4"/>
    <property type="match status" value="1"/>
</dbReference>
<gene>
    <name evidence="4" type="ORF">B5V51_13112</name>
</gene>
<dbReference type="SUPFAM" id="SSF48403">
    <property type="entry name" value="Ankyrin repeat"/>
    <property type="match status" value="1"/>
</dbReference>
<feature type="repeat" description="ANK" evidence="3">
    <location>
        <begin position="68"/>
        <end position="100"/>
    </location>
</feature>
<dbReference type="STRING" id="7102.A0A2A4JSA2"/>
<dbReference type="Pfam" id="PF12796">
    <property type="entry name" value="Ank_2"/>
    <property type="match status" value="1"/>
</dbReference>
<protein>
    <submittedName>
        <fullName evidence="4">Uncharacterized protein</fullName>
    </submittedName>
</protein>
<name>A0A2A4JSA2_HELVI</name>